<evidence type="ECO:0000313" key="3">
    <source>
        <dbReference type="Proteomes" id="UP000190675"/>
    </source>
</evidence>
<dbReference type="EMBL" id="LT670818">
    <property type="protein sequence ID" value="SHH40733.1"/>
    <property type="molecule type" value="Genomic_DNA"/>
</dbReference>
<accession>A0A1M5SRY7</accession>
<evidence type="ECO:0000313" key="2">
    <source>
        <dbReference type="EMBL" id="SHH40733.1"/>
    </source>
</evidence>
<name>A0A1M5SRY7_9BRAD</name>
<sequence length="843" mass="96296">MSDLSAEIQLRPTRIGFLVHPADLASVRRIMRACTCLWGGVYNPIIPVFNKPPNEWKSEVYERFKGAAVAKGYVRFFEPDVYVEAEAGLLEKAGLGALREDHTFHSQVITLKELFEPDQDRSWSEPEFGLNVHDVLGQIYKTEQKFILRDKGESVLVKPQRANALVESVFGAYPTSPDMSYIQQAYTDVYKPETIDATPDTWRRVFRGGAETPLRVTRYGLNTERYWYHDLVLFVFDPSRATDLIDLWNLRLEPHPVLPVPIGWFEALADDIYDFLESQHRPVAGNPNGVMHNATIEFGRSIRKTDAERLIKKIKPGLSPGALTLKYWRNSIWIDHRNDRVHRDRRLKVVASEKRVDLILKKDGPRLHTAFEALEPEFSGRHGKGEHRWVNVLRLSNYGNKTIAALLPFNTFDRSWPGLAMGGERVPIGGEGWVYPQRFKNLDHYVSLLNPEEAIIGSLKQLGIKAELSEPGHIAKQMLEHLGGLWGVHLLADLETLKLLNKMAGGLRRKRNDHETIEENFELRTARLKEWTDLISQRQEKGAHGSELAKFTKANIIRLGLETDCPHCNAKNWSTLTSVDYRVVCERCLKPYDFPQAGLRDHNRNWTYRVVGPFSVPDYGRGSYSSLLALRVLSRYRSAMDRMTFTTAMNLNFDGIQREVDFIAWHGDEHMQETHRPPQLLIGEAKSLGRGELITPSELAKLKAVAEKLPEAVIVLAVLRDHFTEAEKKILRNFVTWGRRVNAYGEPTNPVLLLTSHELTMDHHLPSTWKELGGKHSKFADYNHTRTLFAFANATQQIYLDMPSFDQARRQYWQRRHARRLARQSGAEAGSGIANPPIPPPLT</sequence>
<evidence type="ECO:0000256" key="1">
    <source>
        <dbReference type="SAM" id="MobiDB-lite"/>
    </source>
</evidence>
<dbReference type="OrthoDB" id="494877at2"/>
<gene>
    <name evidence="2" type="ORF">SAMN05444169_7293</name>
</gene>
<feature type="region of interest" description="Disordered" evidence="1">
    <location>
        <begin position="819"/>
        <end position="843"/>
    </location>
</feature>
<protein>
    <submittedName>
        <fullName evidence="2">Uncharacterized protein</fullName>
    </submittedName>
</protein>
<proteinExistence type="predicted"/>
<reference evidence="2 3" key="1">
    <citation type="submission" date="2016-11" db="EMBL/GenBank/DDBJ databases">
        <authorList>
            <person name="Jaros S."/>
            <person name="Januszkiewicz K."/>
            <person name="Wedrychowicz H."/>
        </authorList>
    </citation>
    <scope>NUCLEOTIDE SEQUENCE [LARGE SCALE GENOMIC DNA]</scope>
    <source>
        <strain evidence="2 3">GAS242</strain>
    </source>
</reference>
<organism evidence="2 3">
    <name type="scientific">Bradyrhizobium erythrophlei</name>
    <dbReference type="NCBI Taxonomy" id="1437360"/>
    <lineage>
        <taxon>Bacteria</taxon>
        <taxon>Pseudomonadati</taxon>
        <taxon>Pseudomonadota</taxon>
        <taxon>Alphaproteobacteria</taxon>
        <taxon>Hyphomicrobiales</taxon>
        <taxon>Nitrobacteraceae</taxon>
        <taxon>Bradyrhizobium</taxon>
    </lineage>
</organism>
<dbReference type="RefSeq" id="WP_079570409.1">
    <property type="nucleotide sequence ID" value="NZ_LT670818.1"/>
</dbReference>
<dbReference type="Proteomes" id="UP000190675">
    <property type="component" value="Chromosome I"/>
</dbReference>
<dbReference type="AlphaFoldDB" id="A0A1M5SRY7"/>